<feature type="compositionally biased region" description="Pro residues" evidence="1">
    <location>
        <begin position="20"/>
        <end position="44"/>
    </location>
</feature>
<keyword evidence="3" id="KW-1185">Reference proteome</keyword>
<dbReference type="EMBL" id="BSUJ01000001">
    <property type="protein sequence ID" value="GMA18334.1"/>
    <property type="molecule type" value="Genomic_DNA"/>
</dbReference>
<evidence type="ECO:0000256" key="1">
    <source>
        <dbReference type="SAM" id="MobiDB-lite"/>
    </source>
</evidence>
<reference evidence="3" key="1">
    <citation type="journal article" date="2019" name="Int. J. Syst. Evol. Microbiol.">
        <title>The Global Catalogue of Microorganisms (GCM) 10K type strain sequencing project: providing services to taxonomists for standard genome sequencing and annotation.</title>
        <authorList>
            <consortium name="The Broad Institute Genomics Platform"/>
            <consortium name="The Broad Institute Genome Sequencing Center for Infectious Disease"/>
            <person name="Wu L."/>
            <person name="Ma J."/>
        </authorList>
    </citation>
    <scope>NUCLEOTIDE SEQUENCE [LARGE SCALE GENOMIC DNA]</scope>
    <source>
        <strain evidence="3">NBRC 105830</strain>
    </source>
</reference>
<evidence type="ECO:0000313" key="2">
    <source>
        <dbReference type="EMBL" id="GMA18334.1"/>
    </source>
</evidence>
<organism evidence="2 3">
    <name type="scientific">Arsenicicoccus piscis</name>
    <dbReference type="NCBI Taxonomy" id="673954"/>
    <lineage>
        <taxon>Bacteria</taxon>
        <taxon>Bacillati</taxon>
        <taxon>Actinomycetota</taxon>
        <taxon>Actinomycetes</taxon>
        <taxon>Micrococcales</taxon>
        <taxon>Intrasporangiaceae</taxon>
        <taxon>Arsenicicoccus</taxon>
    </lineage>
</organism>
<dbReference type="Proteomes" id="UP001157109">
    <property type="component" value="Unassembled WGS sequence"/>
</dbReference>
<gene>
    <name evidence="2" type="ORF">GCM10025862_03550</name>
</gene>
<accession>A0ABQ6HLF4</accession>
<protein>
    <submittedName>
        <fullName evidence="2">Uncharacterized protein</fullName>
    </submittedName>
</protein>
<evidence type="ECO:0000313" key="3">
    <source>
        <dbReference type="Proteomes" id="UP001157109"/>
    </source>
</evidence>
<sequence length="218" mass="22088">MILQGGTLSVTIDSIAIGAVPPPGATEAPPAPPAGPPPTPPPGADPSDGPVFVTTDRLGVVALIADASSQTIPVDLGSVPTAGVGPTQSFTLTTPISCSRPCSLVGLGIEHRYDDPALRQGTLVVRDVHVDRGLPVRIGSVAQWQPGSGADSGDNFTEQIQVTDAGSPTALGLRIASRSGRLVTQTTVRGGALPALVYGTPSSQTDGVFQGWVWTGSR</sequence>
<comment type="caution">
    <text evidence="2">The sequence shown here is derived from an EMBL/GenBank/DDBJ whole genome shotgun (WGS) entry which is preliminary data.</text>
</comment>
<dbReference type="RefSeq" id="WP_284283480.1">
    <property type="nucleotide sequence ID" value="NZ_BSUJ01000001.1"/>
</dbReference>
<name>A0ABQ6HLF4_9MICO</name>
<proteinExistence type="predicted"/>
<feature type="region of interest" description="Disordered" evidence="1">
    <location>
        <begin position="19"/>
        <end position="52"/>
    </location>
</feature>